<feature type="region of interest" description="Disordered" evidence="9">
    <location>
        <begin position="367"/>
        <end position="393"/>
    </location>
</feature>
<evidence type="ECO:0000256" key="5">
    <source>
        <dbReference type="ARBA" id="ARBA00023163"/>
    </source>
</evidence>
<evidence type="ECO:0000313" key="11">
    <source>
        <dbReference type="EMBL" id="KAA6411659.1"/>
    </source>
</evidence>
<evidence type="ECO:0000256" key="9">
    <source>
        <dbReference type="SAM" id="MobiDB-lite"/>
    </source>
</evidence>
<comment type="caution">
    <text evidence="11">The sequence shown here is derived from an EMBL/GenBank/DDBJ whole genome shotgun (WGS) entry which is preliminary data.</text>
</comment>
<dbReference type="SMART" id="SM00389">
    <property type="entry name" value="HOX"/>
    <property type="match status" value="1"/>
</dbReference>
<dbReference type="InterPro" id="IPR008422">
    <property type="entry name" value="KN_HD"/>
</dbReference>
<feature type="DNA-binding region" description="Homeobox" evidence="8">
    <location>
        <begin position="306"/>
        <end position="368"/>
    </location>
</feature>
<evidence type="ECO:0000256" key="1">
    <source>
        <dbReference type="ARBA" id="ARBA00004123"/>
    </source>
</evidence>
<keyword evidence="6 8" id="KW-0539">Nucleus</keyword>
<dbReference type="AlphaFoldDB" id="A0A5M8PRQ6"/>
<dbReference type="EMBL" id="VXIT01000007">
    <property type="protein sequence ID" value="KAA6411659.1"/>
    <property type="molecule type" value="Genomic_DNA"/>
</dbReference>
<dbReference type="FunFam" id="1.10.10.60:FF:000059">
    <property type="entry name" value="TGFB-induced factor homeobox 1"/>
    <property type="match status" value="1"/>
</dbReference>
<reference evidence="11 12" key="1">
    <citation type="submission" date="2019-09" db="EMBL/GenBank/DDBJ databases">
        <title>The hologenome of the rock-dwelling lichen Lasallia pustulata.</title>
        <authorList>
            <person name="Greshake Tzovaras B."/>
            <person name="Segers F."/>
            <person name="Bicker A."/>
            <person name="Dal Grande F."/>
            <person name="Otte J."/>
            <person name="Hankeln T."/>
            <person name="Schmitt I."/>
            <person name="Ebersberger I."/>
        </authorList>
    </citation>
    <scope>NUCLEOTIDE SEQUENCE [LARGE SCALE GENOMIC DNA]</scope>
    <source>
        <strain evidence="11">A1-1</strain>
    </source>
</reference>
<comment type="similarity">
    <text evidence="7">Belongs to the TALE/TGIF homeobox family.</text>
</comment>
<proteinExistence type="inferred from homology"/>
<evidence type="ECO:0000256" key="4">
    <source>
        <dbReference type="ARBA" id="ARBA00023155"/>
    </source>
</evidence>
<sequence>MRRASSGAAEGFPMARREYTAVRPSKNKGQLPPLVEAVPEIRHTKPAVDRLYELPRASYDSSIRSNEYSTTKSLAPSPLLQNGRNPSPTYERSMTPPQRSPVHPNPSHSSSRFDLHIPLRSGPPTRSSGSSLSSEFSDRRGSLASAASSAAYPSSSSCVAVYSSSSSATYPPYSGMSREQPLSAGLPALRGPSNCALSENEGFDQRNLPSLFGNIPGGPMSPYAQERAPFYGSGHHSAQTYPPARQAYSLPAPEQQAYASGGDIQSRQYPYPPTQYADRSPFMNGSANGQYPLNYDTGSELGEPKHKRRRGNLPKTVTDIMRAWFQDHIAHPYPTEEEKQFLMHRTGLTISQISNWFINARRRHLPQMTKQAQAEAEVRENTRRSPTDRTSQK</sequence>
<evidence type="ECO:0000259" key="10">
    <source>
        <dbReference type="PROSITE" id="PS50071"/>
    </source>
</evidence>
<dbReference type="PROSITE" id="PS50071">
    <property type="entry name" value="HOMEOBOX_2"/>
    <property type="match status" value="1"/>
</dbReference>
<dbReference type="InterPro" id="IPR009057">
    <property type="entry name" value="Homeodomain-like_sf"/>
</dbReference>
<dbReference type="OrthoDB" id="10056939at2759"/>
<evidence type="ECO:0000313" key="12">
    <source>
        <dbReference type="Proteomes" id="UP000324767"/>
    </source>
</evidence>
<name>A0A5M8PRQ6_9LECA</name>
<dbReference type="InterPro" id="IPR050224">
    <property type="entry name" value="TALE_homeobox"/>
</dbReference>
<dbReference type="GO" id="GO:0003677">
    <property type="term" value="F:DNA binding"/>
    <property type="evidence" value="ECO:0007669"/>
    <property type="project" value="UniProtKB-UniRule"/>
</dbReference>
<evidence type="ECO:0000256" key="3">
    <source>
        <dbReference type="ARBA" id="ARBA00023125"/>
    </source>
</evidence>
<feature type="compositionally biased region" description="Basic and acidic residues" evidence="9">
    <location>
        <begin position="376"/>
        <end position="393"/>
    </location>
</feature>
<feature type="domain" description="Homeobox" evidence="10">
    <location>
        <begin position="304"/>
        <end position="367"/>
    </location>
</feature>
<dbReference type="Pfam" id="PF05920">
    <property type="entry name" value="Homeobox_KN"/>
    <property type="match status" value="1"/>
</dbReference>
<feature type="compositionally biased region" description="Low complexity" evidence="9">
    <location>
        <begin position="142"/>
        <end position="155"/>
    </location>
</feature>
<dbReference type="InterPro" id="IPR001356">
    <property type="entry name" value="HD"/>
</dbReference>
<gene>
    <name evidence="11" type="ORF">FRX48_04940</name>
</gene>
<keyword evidence="3 8" id="KW-0238">DNA-binding</keyword>
<keyword evidence="2" id="KW-0805">Transcription regulation</keyword>
<organism evidence="11 12">
    <name type="scientific">Lasallia pustulata</name>
    <dbReference type="NCBI Taxonomy" id="136370"/>
    <lineage>
        <taxon>Eukaryota</taxon>
        <taxon>Fungi</taxon>
        <taxon>Dikarya</taxon>
        <taxon>Ascomycota</taxon>
        <taxon>Pezizomycotina</taxon>
        <taxon>Lecanoromycetes</taxon>
        <taxon>OSLEUM clade</taxon>
        <taxon>Umbilicariomycetidae</taxon>
        <taxon>Umbilicariales</taxon>
        <taxon>Umbilicariaceae</taxon>
        <taxon>Lasallia</taxon>
    </lineage>
</organism>
<evidence type="ECO:0000256" key="6">
    <source>
        <dbReference type="ARBA" id="ARBA00023242"/>
    </source>
</evidence>
<feature type="compositionally biased region" description="Low complexity" evidence="9">
    <location>
        <begin position="118"/>
        <end position="135"/>
    </location>
</feature>
<feature type="compositionally biased region" description="Polar residues" evidence="9">
    <location>
        <begin position="59"/>
        <end position="97"/>
    </location>
</feature>
<evidence type="ECO:0000256" key="8">
    <source>
        <dbReference type="PROSITE-ProRule" id="PRU00108"/>
    </source>
</evidence>
<feature type="region of interest" description="Disordered" evidence="9">
    <location>
        <begin position="53"/>
        <end position="155"/>
    </location>
</feature>
<dbReference type="PANTHER" id="PTHR11850">
    <property type="entry name" value="HOMEOBOX PROTEIN TRANSCRIPTION FACTORS"/>
    <property type="match status" value="1"/>
</dbReference>
<dbReference type="SUPFAM" id="SSF46689">
    <property type="entry name" value="Homeodomain-like"/>
    <property type="match status" value="1"/>
</dbReference>
<dbReference type="Proteomes" id="UP000324767">
    <property type="component" value="Unassembled WGS sequence"/>
</dbReference>
<dbReference type="Gene3D" id="1.10.10.60">
    <property type="entry name" value="Homeodomain-like"/>
    <property type="match status" value="1"/>
</dbReference>
<comment type="subcellular location">
    <subcellularLocation>
        <location evidence="1 8">Nucleus</location>
    </subcellularLocation>
</comment>
<evidence type="ECO:0000256" key="2">
    <source>
        <dbReference type="ARBA" id="ARBA00023015"/>
    </source>
</evidence>
<protein>
    <recommendedName>
        <fullName evidence="10">Homeobox domain-containing protein</fullName>
    </recommendedName>
</protein>
<evidence type="ECO:0000256" key="7">
    <source>
        <dbReference type="ARBA" id="ARBA00038021"/>
    </source>
</evidence>
<feature type="region of interest" description="Disordered" evidence="9">
    <location>
        <begin position="1"/>
        <end position="36"/>
    </location>
</feature>
<dbReference type="CDD" id="cd00086">
    <property type="entry name" value="homeodomain"/>
    <property type="match status" value="1"/>
</dbReference>
<dbReference type="GO" id="GO:0005634">
    <property type="term" value="C:nucleus"/>
    <property type="evidence" value="ECO:0007669"/>
    <property type="project" value="UniProtKB-SubCell"/>
</dbReference>
<dbReference type="GO" id="GO:0006355">
    <property type="term" value="P:regulation of DNA-templated transcription"/>
    <property type="evidence" value="ECO:0007669"/>
    <property type="project" value="InterPro"/>
</dbReference>
<keyword evidence="4 8" id="KW-0371">Homeobox</keyword>
<keyword evidence="5" id="KW-0804">Transcription</keyword>
<feature type="compositionally biased region" description="Low complexity" evidence="9">
    <location>
        <begin position="100"/>
        <end position="110"/>
    </location>
</feature>
<accession>A0A5M8PRQ6</accession>